<sequence length="437" mass="45452">MTTGFSTPPGVSQRWLLLAASSLGLSAVAAAALVLARTPVLTSLVPPDSFPRALVVHVNLATLLWYFTMAGAMWTEALPSSRHRTAQALLVAGAVGAIGVVTSGLFAPGNPVLANYFPYLDHPIFLGSLAVFVSAGLCTGGISLVRPRDAAEWGFAIARWPFCTGAIYLALALRQGMGLVDALWGAGHILQFGFVTLMMAMWLRLSERTGMTDVPPRIAIPFFVAASLPATIAPALLLAGLDQGTLHSLHTDIMRWTNWPAALAFGLLLLSRKEARSADSFTASLGLYCIGILAGTAIDSQTTMVPAHYHGTIGAFTLAQMAAVLARISPAADADHSPPSTRPLSVYTFGITTLICGLAWSGILGAPRKVAFSGEGADPAAILAAALTGTGGAITIAGVGYFACIAVPRILRLCRTHTAPTSRYSAPATAAMFAAAR</sequence>
<feature type="transmembrane region" description="Helical" evidence="1">
    <location>
        <begin position="86"/>
        <end position="106"/>
    </location>
</feature>
<feature type="transmembrane region" description="Helical" evidence="1">
    <location>
        <begin position="383"/>
        <end position="407"/>
    </location>
</feature>
<keyword evidence="1" id="KW-0812">Transmembrane</keyword>
<feature type="transmembrane region" description="Helical" evidence="1">
    <location>
        <begin position="183"/>
        <end position="206"/>
    </location>
</feature>
<feature type="transmembrane region" description="Helical" evidence="1">
    <location>
        <begin position="157"/>
        <end position="177"/>
    </location>
</feature>
<dbReference type="STRING" id="34027.SAMN05421829_11262"/>
<dbReference type="RefSeq" id="WP_076603352.1">
    <property type="nucleotide sequence ID" value="NZ_FTMD01000012.1"/>
</dbReference>
<dbReference type="SUPFAM" id="SSF81442">
    <property type="entry name" value="Cytochrome c oxidase subunit I-like"/>
    <property type="match status" value="1"/>
</dbReference>
<accession>A0A1N6ZLN4</accession>
<dbReference type="OrthoDB" id="11275at2"/>
<evidence type="ECO:0000313" key="3">
    <source>
        <dbReference type="Proteomes" id="UP000186819"/>
    </source>
</evidence>
<dbReference type="Proteomes" id="UP000186819">
    <property type="component" value="Unassembled WGS sequence"/>
</dbReference>
<organism evidence="2 3">
    <name type="scientific">Aromatoleum tolulyticum</name>
    <dbReference type="NCBI Taxonomy" id="34027"/>
    <lineage>
        <taxon>Bacteria</taxon>
        <taxon>Pseudomonadati</taxon>
        <taxon>Pseudomonadota</taxon>
        <taxon>Betaproteobacteria</taxon>
        <taxon>Rhodocyclales</taxon>
        <taxon>Rhodocyclaceae</taxon>
        <taxon>Aromatoleum</taxon>
    </lineage>
</organism>
<feature type="transmembrane region" description="Helical" evidence="1">
    <location>
        <begin position="218"/>
        <end position="241"/>
    </location>
</feature>
<name>A0A1N6ZLN4_9RHOO</name>
<dbReference type="EMBL" id="FTMD01000012">
    <property type="protein sequence ID" value="SIR27790.1"/>
    <property type="molecule type" value="Genomic_DNA"/>
</dbReference>
<evidence type="ECO:0008006" key="4">
    <source>
        <dbReference type="Google" id="ProtNLM"/>
    </source>
</evidence>
<proteinExistence type="predicted"/>
<evidence type="ECO:0000313" key="2">
    <source>
        <dbReference type="EMBL" id="SIR27790.1"/>
    </source>
</evidence>
<feature type="transmembrane region" description="Helical" evidence="1">
    <location>
        <begin position="278"/>
        <end position="298"/>
    </location>
</feature>
<protein>
    <recommendedName>
        <fullName evidence="4">Heme/copper-type cytochrome/quinol oxidase, subunit 1</fullName>
    </recommendedName>
</protein>
<feature type="transmembrane region" description="Helical" evidence="1">
    <location>
        <begin position="126"/>
        <end position="145"/>
    </location>
</feature>
<dbReference type="AlphaFoldDB" id="A0A1N6ZLN4"/>
<reference evidence="3" key="1">
    <citation type="submission" date="2017-01" db="EMBL/GenBank/DDBJ databases">
        <authorList>
            <person name="Varghese N."/>
            <person name="Submissions S."/>
        </authorList>
    </citation>
    <scope>NUCLEOTIDE SEQUENCE [LARGE SCALE GENOMIC DNA]</scope>
    <source>
        <strain evidence="3">ATCC 51758</strain>
    </source>
</reference>
<keyword evidence="1" id="KW-1133">Transmembrane helix</keyword>
<feature type="transmembrane region" description="Helical" evidence="1">
    <location>
        <begin position="310"/>
        <end position="332"/>
    </location>
</feature>
<evidence type="ECO:0000256" key="1">
    <source>
        <dbReference type="SAM" id="Phobius"/>
    </source>
</evidence>
<keyword evidence="3" id="KW-1185">Reference proteome</keyword>
<feature type="transmembrane region" description="Helical" evidence="1">
    <location>
        <begin position="253"/>
        <end position="271"/>
    </location>
</feature>
<keyword evidence="1" id="KW-0472">Membrane</keyword>
<dbReference type="InterPro" id="IPR036927">
    <property type="entry name" value="Cyt_c_oxase-like_su1_sf"/>
</dbReference>
<gene>
    <name evidence="2" type="ORF">SAMN05421829_11262</name>
</gene>
<feature type="transmembrane region" description="Helical" evidence="1">
    <location>
        <begin position="54"/>
        <end position="74"/>
    </location>
</feature>
<feature type="transmembrane region" description="Helical" evidence="1">
    <location>
        <begin position="344"/>
        <end position="363"/>
    </location>
</feature>